<sequence>MKYLKAGVPLLVACVLSSVGYAASTAPHTTRSGANGVITFVGSITQPTSVPVAAAVPAQADPSTTTTVEPLAQAQPRLASDLLDYYAQYAKPGAKLVSVAYQ</sequence>
<comment type="caution">
    <text evidence="2">The sequence shown here is derived from an EMBL/GenBank/DDBJ whole genome shotgun (WGS) entry which is preliminary data.</text>
</comment>
<proteinExistence type="predicted"/>
<reference evidence="3" key="1">
    <citation type="journal article" date="2019" name="Int. J. Syst. Evol. Microbiol.">
        <title>The Global Catalogue of Microorganisms (GCM) 10K type strain sequencing project: providing services to taxonomists for standard genome sequencing and annotation.</title>
        <authorList>
            <consortium name="The Broad Institute Genomics Platform"/>
            <consortium name="The Broad Institute Genome Sequencing Center for Infectious Disease"/>
            <person name="Wu L."/>
            <person name="Ma J."/>
        </authorList>
    </citation>
    <scope>NUCLEOTIDE SEQUENCE [LARGE SCALE GENOMIC DNA]</scope>
    <source>
        <strain evidence="3">CGMCC 1.15439</strain>
    </source>
</reference>
<organism evidence="2 3">
    <name type="scientific">Dyella nitratireducens</name>
    <dbReference type="NCBI Taxonomy" id="1849580"/>
    <lineage>
        <taxon>Bacteria</taxon>
        <taxon>Pseudomonadati</taxon>
        <taxon>Pseudomonadota</taxon>
        <taxon>Gammaproteobacteria</taxon>
        <taxon>Lysobacterales</taxon>
        <taxon>Rhodanobacteraceae</taxon>
        <taxon>Dyella</taxon>
    </lineage>
</organism>
<accession>A0ABQ1FJA1</accession>
<gene>
    <name evidence="2" type="ORF">GCM10010981_02090</name>
</gene>
<name>A0ABQ1FJA1_9GAMM</name>
<evidence type="ECO:0000313" key="2">
    <source>
        <dbReference type="EMBL" id="GGA17895.1"/>
    </source>
</evidence>
<keyword evidence="3" id="KW-1185">Reference proteome</keyword>
<dbReference type="EMBL" id="BMJA01000001">
    <property type="protein sequence ID" value="GGA17895.1"/>
    <property type="molecule type" value="Genomic_DNA"/>
</dbReference>
<feature type="signal peptide" evidence="1">
    <location>
        <begin position="1"/>
        <end position="22"/>
    </location>
</feature>
<protein>
    <submittedName>
        <fullName evidence="2">Uncharacterized protein</fullName>
    </submittedName>
</protein>
<keyword evidence="1" id="KW-0732">Signal</keyword>
<evidence type="ECO:0000313" key="3">
    <source>
        <dbReference type="Proteomes" id="UP000620046"/>
    </source>
</evidence>
<feature type="chain" id="PRO_5046651804" evidence="1">
    <location>
        <begin position="23"/>
        <end position="102"/>
    </location>
</feature>
<dbReference type="RefSeq" id="WP_188792424.1">
    <property type="nucleotide sequence ID" value="NZ_BMJA01000001.1"/>
</dbReference>
<dbReference type="Proteomes" id="UP000620046">
    <property type="component" value="Unassembled WGS sequence"/>
</dbReference>
<evidence type="ECO:0000256" key="1">
    <source>
        <dbReference type="SAM" id="SignalP"/>
    </source>
</evidence>